<keyword evidence="2" id="KW-0472">Membrane</keyword>
<keyword evidence="1" id="KW-0813">Transport</keyword>
<dbReference type="InterPro" id="IPR039261">
    <property type="entry name" value="FNR_nucleotide-bd"/>
</dbReference>
<evidence type="ECO:0000256" key="1">
    <source>
        <dbReference type="ARBA" id="ARBA00022448"/>
    </source>
</evidence>
<dbReference type="GO" id="GO:0006826">
    <property type="term" value="P:iron ion transport"/>
    <property type="evidence" value="ECO:0007669"/>
    <property type="project" value="TreeGrafter"/>
</dbReference>
<keyword evidence="2" id="KW-0812">Transmembrane</keyword>
<dbReference type="Proteomes" id="UP000030151">
    <property type="component" value="Unassembled WGS sequence"/>
</dbReference>
<dbReference type="GO" id="GO:0000293">
    <property type="term" value="F:ferric-chelate reductase activity"/>
    <property type="evidence" value="ECO:0007669"/>
    <property type="project" value="TreeGrafter"/>
</dbReference>
<evidence type="ECO:0000313" key="4">
    <source>
        <dbReference type="Proteomes" id="UP000030151"/>
    </source>
</evidence>
<dbReference type="PANTHER" id="PTHR32361">
    <property type="entry name" value="FERRIC/CUPRIC REDUCTASE TRANSMEMBRANE COMPONENT"/>
    <property type="match status" value="1"/>
</dbReference>
<dbReference type="SUPFAM" id="SSF52343">
    <property type="entry name" value="Ferredoxin reductase-like, C-terminal NADP-linked domain"/>
    <property type="match status" value="1"/>
</dbReference>
<proteinExistence type="predicted"/>
<dbReference type="GO" id="GO:0006879">
    <property type="term" value="P:intracellular iron ion homeostasis"/>
    <property type="evidence" value="ECO:0007669"/>
    <property type="project" value="TreeGrafter"/>
</dbReference>
<accession>A0A014N6L9</accession>
<gene>
    <name evidence="3" type="ORF">X797_011546</name>
</gene>
<keyword evidence="2" id="KW-1133">Transmembrane helix</keyword>
<feature type="transmembrane region" description="Helical" evidence="2">
    <location>
        <begin position="87"/>
        <end position="107"/>
    </location>
</feature>
<organism evidence="3 4">
    <name type="scientific">Metarhizium robertsii</name>
    <dbReference type="NCBI Taxonomy" id="568076"/>
    <lineage>
        <taxon>Eukaryota</taxon>
        <taxon>Fungi</taxon>
        <taxon>Dikarya</taxon>
        <taxon>Ascomycota</taxon>
        <taxon>Pezizomycotina</taxon>
        <taxon>Sordariomycetes</taxon>
        <taxon>Hypocreomycetidae</taxon>
        <taxon>Hypocreales</taxon>
        <taxon>Clavicipitaceae</taxon>
        <taxon>Metarhizium</taxon>
    </lineage>
</organism>
<dbReference type="EMBL" id="JELW01000083">
    <property type="protein sequence ID" value="EXU95394.1"/>
    <property type="molecule type" value="Genomic_DNA"/>
</dbReference>
<dbReference type="AlphaFoldDB" id="A0A014N6L9"/>
<reference evidence="3 4" key="1">
    <citation type="submission" date="2014-02" db="EMBL/GenBank/DDBJ databases">
        <title>The genome sequence of the entomopathogenic fungus Metarhizium robertsii ARSEF 2575.</title>
        <authorList>
            <person name="Giuliano Garisto Donzelli B."/>
            <person name="Roe B.A."/>
            <person name="Macmil S.L."/>
            <person name="Krasnoff S.B."/>
            <person name="Gibson D.M."/>
        </authorList>
    </citation>
    <scope>NUCLEOTIDE SEQUENCE [LARGE SCALE GENOMIC DNA]</scope>
    <source>
        <strain evidence="3 4">ARSEF 2575</strain>
    </source>
</reference>
<dbReference type="GO" id="GO:0005886">
    <property type="term" value="C:plasma membrane"/>
    <property type="evidence" value="ECO:0007669"/>
    <property type="project" value="TreeGrafter"/>
</dbReference>
<feature type="transmembrane region" description="Helical" evidence="2">
    <location>
        <begin position="50"/>
        <end position="75"/>
    </location>
</feature>
<sequence length="466" mass="53227">MDLNENLWYLIAFFGLFGLCLITWGVKTFLPNPMVYFYKHFLYPLLHEYLPFTSVHAFISLAFLFANIVIVLSPTFSPGWEALQSKIALTAVVNIAPLCIGGRAPIIDTLNVSRNWYNKFHSWLGVVVSIEAVSHSLIAISLRPKSQEMRLSGWIGTTSTISKLLVALSCSFWGATTALRICKMFYHQHIAEVMAATHITSTCQVEVRLSNEVAVYPGCYFYVYFPIKWYPMRWIRYNFTYSITALVFWHPSDQDARAVKDMTFLMSREGSHASAVSQLQMGQSVFIDGPYGKDLCLETYENVVLAAKGIGIAAILPLALDLAVRRRNDNRIRERMQKINDQQLQLFDEQHSSKGKEKQIIIQQRKQLAEEREQLFRERLYRDAVKKVDVFWSLNHNDQIEWASAQLKHLQSMDPDNVGQFSFGGMILANSATETPGSLVWFSFPNYWTPSIQTIPSLDVFGMQPV</sequence>
<dbReference type="InterPro" id="IPR051410">
    <property type="entry name" value="Ferric/Cupric_Reductase"/>
</dbReference>
<comment type="caution">
    <text evidence="3">The sequence shown here is derived from an EMBL/GenBank/DDBJ whole genome shotgun (WGS) entry which is preliminary data.</text>
</comment>
<dbReference type="HOGENOM" id="CLU_033842_0_0_1"/>
<feature type="transmembrane region" description="Helical" evidence="2">
    <location>
        <begin position="122"/>
        <end position="142"/>
    </location>
</feature>
<dbReference type="GO" id="GO:0015677">
    <property type="term" value="P:copper ion import"/>
    <property type="evidence" value="ECO:0007669"/>
    <property type="project" value="TreeGrafter"/>
</dbReference>
<dbReference type="Gene3D" id="3.40.50.80">
    <property type="entry name" value="Nucleotide-binding domain of ferredoxin-NADP reductase (FNR) module"/>
    <property type="match status" value="1"/>
</dbReference>
<name>A0A014N6L9_9HYPO</name>
<evidence type="ECO:0000256" key="2">
    <source>
        <dbReference type="SAM" id="Phobius"/>
    </source>
</evidence>
<protein>
    <submittedName>
        <fullName evidence="3">NADPH oxidase</fullName>
    </submittedName>
</protein>
<feature type="transmembrane region" description="Helical" evidence="2">
    <location>
        <begin position="7"/>
        <end position="30"/>
    </location>
</feature>
<evidence type="ECO:0000313" key="3">
    <source>
        <dbReference type="EMBL" id="EXU95394.1"/>
    </source>
</evidence>